<gene>
    <name evidence="1" type="ORF">MGAL_10B020315</name>
</gene>
<dbReference type="Proteomes" id="UP000596742">
    <property type="component" value="Unassembled WGS sequence"/>
</dbReference>
<organism evidence="1 2">
    <name type="scientific">Mytilus galloprovincialis</name>
    <name type="common">Mediterranean mussel</name>
    <dbReference type="NCBI Taxonomy" id="29158"/>
    <lineage>
        <taxon>Eukaryota</taxon>
        <taxon>Metazoa</taxon>
        <taxon>Spiralia</taxon>
        <taxon>Lophotrochozoa</taxon>
        <taxon>Mollusca</taxon>
        <taxon>Bivalvia</taxon>
        <taxon>Autobranchia</taxon>
        <taxon>Pteriomorphia</taxon>
        <taxon>Mytilida</taxon>
        <taxon>Mytiloidea</taxon>
        <taxon>Mytilidae</taxon>
        <taxon>Mytilinae</taxon>
        <taxon>Mytilus</taxon>
    </lineage>
</organism>
<protein>
    <submittedName>
        <fullName evidence="1">Uncharacterized protein</fullName>
    </submittedName>
</protein>
<keyword evidence="2" id="KW-1185">Reference proteome</keyword>
<evidence type="ECO:0000313" key="1">
    <source>
        <dbReference type="EMBL" id="VDH99730.1"/>
    </source>
</evidence>
<reference evidence="1" key="1">
    <citation type="submission" date="2018-11" db="EMBL/GenBank/DDBJ databases">
        <authorList>
            <person name="Alioto T."/>
            <person name="Alioto T."/>
        </authorList>
    </citation>
    <scope>NUCLEOTIDE SEQUENCE</scope>
</reference>
<proteinExistence type="predicted"/>
<sequence length="537" mass="60497">MAKRIRLSSVSTDSWETDWTKCCLCQEDTVETLKLTADGYKMLAINIPKFHEMNSLPIPLDVRRFNNGSGIESTLTTNEAKYHPSCRIKFNNTKLKRVEQRYESTQSIKSEPCCSPKFIRRSIDHSDTKLKQDIVKCFLCDKEAPPSSLREAMTMKLNDRLKSCAETLQDKQLLAKLKRAMKKRTEEQAQIDTDAEKEAGDVALAELVNYVFETQRNSDGANAFRLADLSNMYEKRVQQLSEGTIPIHRTRLKEMLLAKIPDLQAYTKGREVLLVFEKDVGPAIALACNYDDTIHIGKTAEIIRAQIKEHKTKFSGSFSAEDTQSSVPTSLLELVCMIEHGPDIQSQLENSVCKSDLAIAQLLMYNYHAKTPKISEQQRHAVDREPPFCIYIGLLIFARTRKRHLIDILFQYGLCISYHRVLEISTQLGDAVVERFLSEGLVCPPVLKKGLFTTAAVDNIDHNPSSTTAKTSFHGTGISIFQHPSDDISGIERGELILGNRSNSRQVSSLPDTYANVRPAYLKTKPKPPNSPDTYSS</sequence>
<name>A0A8B6C4G9_MYTGA</name>
<comment type="caution">
    <text evidence="1">The sequence shown here is derived from an EMBL/GenBank/DDBJ whole genome shotgun (WGS) entry which is preliminary data.</text>
</comment>
<dbReference type="AlphaFoldDB" id="A0A8B6C4G9"/>
<accession>A0A8B6C4G9</accession>
<dbReference type="PANTHER" id="PTHR47018">
    <property type="entry name" value="CXC DOMAIN-CONTAINING PROTEIN-RELATED"/>
    <property type="match status" value="1"/>
</dbReference>
<dbReference type="EMBL" id="UYJE01001176">
    <property type="protein sequence ID" value="VDH99730.1"/>
    <property type="molecule type" value="Genomic_DNA"/>
</dbReference>
<dbReference type="OrthoDB" id="6093713at2759"/>
<evidence type="ECO:0000313" key="2">
    <source>
        <dbReference type="Proteomes" id="UP000596742"/>
    </source>
</evidence>
<dbReference type="PANTHER" id="PTHR47018:SF1">
    <property type="entry name" value="TESMIN_TSO1-LIKE CXC DOMAIN-CONTAINING PROTEIN"/>
    <property type="match status" value="1"/>
</dbReference>